<evidence type="ECO:0000313" key="2">
    <source>
        <dbReference type="EMBL" id="PQA88644.1"/>
    </source>
</evidence>
<organism evidence="2 3">
    <name type="scientific">Hyphococcus luteus</name>
    <dbReference type="NCBI Taxonomy" id="2058213"/>
    <lineage>
        <taxon>Bacteria</taxon>
        <taxon>Pseudomonadati</taxon>
        <taxon>Pseudomonadota</taxon>
        <taxon>Alphaproteobacteria</taxon>
        <taxon>Parvularculales</taxon>
        <taxon>Parvularculaceae</taxon>
        <taxon>Hyphococcus</taxon>
    </lineage>
</organism>
<feature type="signal peptide" evidence="1">
    <location>
        <begin position="1"/>
        <end position="25"/>
    </location>
</feature>
<accession>A0A2S7K807</accession>
<keyword evidence="3" id="KW-1185">Reference proteome</keyword>
<dbReference type="Proteomes" id="UP000239504">
    <property type="component" value="Unassembled WGS sequence"/>
</dbReference>
<sequence length="176" mass="20516">MKKFLKPLIAGGLAISALGFGAASAAHRPDPCRIDHDHRSHAANYYNYYAADKYYRAGAYRPSGVTFSIRFGDHDYDRRSRHHDRYDRYDDRGRRNGYRGAHRGRGGGRLVNREVYDTRYRARIVLSERVVRTRRGPRLICTVDARGPQARYVPNRRLHRIARRECSRRADIRVLT</sequence>
<dbReference type="EMBL" id="PJCH01000005">
    <property type="protein sequence ID" value="PQA88644.1"/>
    <property type="molecule type" value="Genomic_DNA"/>
</dbReference>
<reference evidence="2 3" key="1">
    <citation type="submission" date="2017-12" db="EMBL/GenBank/DDBJ databases">
        <authorList>
            <person name="Hurst M.R.H."/>
        </authorList>
    </citation>
    <scope>NUCLEOTIDE SEQUENCE [LARGE SCALE GENOMIC DNA]</scope>
    <source>
        <strain evidence="2 3">SY-3-19</strain>
    </source>
</reference>
<name>A0A2S7K807_9PROT</name>
<keyword evidence="1" id="KW-0732">Signal</keyword>
<comment type="caution">
    <text evidence="2">The sequence shown here is derived from an EMBL/GenBank/DDBJ whole genome shotgun (WGS) entry which is preliminary data.</text>
</comment>
<feature type="chain" id="PRO_5015436161" evidence="1">
    <location>
        <begin position="26"/>
        <end position="176"/>
    </location>
</feature>
<gene>
    <name evidence="2" type="ORF">CW354_10215</name>
</gene>
<dbReference type="OrthoDB" id="9999648at2"/>
<evidence type="ECO:0000313" key="3">
    <source>
        <dbReference type="Proteomes" id="UP000239504"/>
    </source>
</evidence>
<protein>
    <submittedName>
        <fullName evidence="2">Uncharacterized protein</fullName>
    </submittedName>
</protein>
<dbReference type="AlphaFoldDB" id="A0A2S7K807"/>
<dbReference type="RefSeq" id="WP_104829886.1">
    <property type="nucleotide sequence ID" value="NZ_PJCH01000005.1"/>
</dbReference>
<proteinExistence type="predicted"/>
<evidence type="ECO:0000256" key="1">
    <source>
        <dbReference type="SAM" id="SignalP"/>
    </source>
</evidence>